<proteinExistence type="predicted"/>
<reference evidence="1" key="2">
    <citation type="submission" date="2021-04" db="EMBL/GenBank/DDBJ databases">
        <authorList>
            <person name="Gilroy R."/>
        </authorList>
    </citation>
    <scope>NUCLEOTIDE SEQUENCE</scope>
    <source>
        <strain evidence="1">ChiHecec3B27-8219</strain>
    </source>
</reference>
<gene>
    <name evidence="1" type="ORF">H9966_08155</name>
</gene>
<name>A0A9D2JXR8_9BACT</name>
<dbReference type="Proteomes" id="UP000824055">
    <property type="component" value="Unassembled WGS sequence"/>
</dbReference>
<protein>
    <submittedName>
        <fullName evidence="1">Uncharacterized protein</fullName>
    </submittedName>
</protein>
<accession>A0A9D2JXR8</accession>
<comment type="caution">
    <text evidence="1">The sequence shown here is derived from an EMBL/GenBank/DDBJ whole genome shotgun (WGS) entry which is preliminary data.</text>
</comment>
<evidence type="ECO:0000313" key="1">
    <source>
        <dbReference type="EMBL" id="HIZ69834.1"/>
    </source>
</evidence>
<dbReference type="EMBL" id="DXBE01000061">
    <property type="protein sequence ID" value="HIZ69834.1"/>
    <property type="molecule type" value="Genomic_DNA"/>
</dbReference>
<organism evidence="1 2">
    <name type="scientific">Candidatus Prevotella avicola</name>
    <dbReference type="NCBI Taxonomy" id="2838738"/>
    <lineage>
        <taxon>Bacteria</taxon>
        <taxon>Pseudomonadati</taxon>
        <taxon>Bacteroidota</taxon>
        <taxon>Bacteroidia</taxon>
        <taxon>Bacteroidales</taxon>
        <taxon>Prevotellaceae</taxon>
        <taxon>Prevotella</taxon>
    </lineage>
</organism>
<sequence length="64" mass="7026">MVATMMGFAKNPWDLRGVVYDVGLRFTPESCSVDSLDTALVAYDMGVIANILHEVYRGLEKAGM</sequence>
<reference evidence="1" key="1">
    <citation type="journal article" date="2021" name="PeerJ">
        <title>Extensive microbial diversity within the chicken gut microbiome revealed by metagenomics and culture.</title>
        <authorList>
            <person name="Gilroy R."/>
            <person name="Ravi A."/>
            <person name="Getino M."/>
            <person name="Pursley I."/>
            <person name="Horton D.L."/>
            <person name="Alikhan N.F."/>
            <person name="Baker D."/>
            <person name="Gharbi K."/>
            <person name="Hall N."/>
            <person name="Watson M."/>
            <person name="Adriaenssens E.M."/>
            <person name="Foster-Nyarko E."/>
            <person name="Jarju S."/>
            <person name="Secka A."/>
            <person name="Antonio M."/>
            <person name="Oren A."/>
            <person name="Chaudhuri R.R."/>
            <person name="La Ragione R."/>
            <person name="Hildebrand F."/>
            <person name="Pallen M.J."/>
        </authorList>
    </citation>
    <scope>NUCLEOTIDE SEQUENCE</scope>
    <source>
        <strain evidence="1">ChiHecec3B27-8219</strain>
    </source>
</reference>
<dbReference type="AlphaFoldDB" id="A0A9D2JXR8"/>
<evidence type="ECO:0000313" key="2">
    <source>
        <dbReference type="Proteomes" id="UP000824055"/>
    </source>
</evidence>